<dbReference type="Proteomes" id="UP000663845">
    <property type="component" value="Unassembled WGS sequence"/>
</dbReference>
<dbReference type="EMBL" id="CAJNOG010000017">
    <property type="protein sequence ID" value="CAF0762672.1"/>
    <property type="molecule type" value="Genomic_DNA"/>
</dbReference>
<evidence type="ECO:0000256" key="1">
    <source>
        <dbReference type="SAM" id="MobiDB-lite"/>
    </source>
</evidence>
<feature type="non-terminal residue" evidence="2">
    <location>
        <position position="1"/>
    </location>
</feature>
<comment type="caution">
    <text evidence="2">The sequence shown here is derived from an EMBL/GenBank/DDBJ whole genome shotgun (WGS) entry which is preliminary data.</text>
</comment>
<evidence type="ECO:0000313" key="3">
    <source>
        <dbReference type="Proteomes" id="UP000663845"/>
    </source>
</evidence>
<evidence type="ECO:0000313" key="2">
    <source>
        <dbReference type="EMBL" id="CAF0762672.1"/>
    </source>
</evidence>
<protein>
    <submittedName>
        <fullName evidence="2">Uncharacterized protein</fullName>
    </submittedName>
</protein>
<sequence>ENEPLTTKHRWTSDSEESDLSETEVHNSTDFRNVVLRN</sequence>
<organism evidence="2 3">
    <name type="scientific">Adineta steineri</name>
    <dbReference type="NCBI Taxonomy" id="433720"/>
    <lineage>
        <taxon>Eukaryota</taxon>
        <taxon>Metazoa</taxon>
        <taxon>Spiralia</taxon>
        <taxon>Gnathifera</taxon>
        <taxon>Rotifera</taxon>
        <taxon>Eurotatoria</taxon>
        <taxon>Bdelloidea</taxon>
        <taxon>Adinetida</taxon>
        <taxon>Adinetidae</taxon>
        <taxon>Adineta</taxon>
    </lineage>
</organism>
<feature type="region of interest" description="Disordered" evidence="1">
    <location>
        <begin position="1"/>
        <end position="38"/>
    </location>
</feature>
<proteinExistence type="predicted"/>
<accession>A0A813Q692</accession>
<dbReference type="AlphaFoldDB" id="A0A813Q692"/>
<reference evidence="2" key="1">
    <citation type="submission" date="2021-02" db="EMBL/GenBank/DDBJ databases">
        <authorList>
            <person name="Nowell W R."/>
        </authorList>
    </citation>
    <scope>NUCLEOTIDE SEQUENCE</scope>
</reference>
<name>A0A813Q692_9BILA</name>
<gene>
    <name evidence="2" type="ORF">JYZ213_LOCUS3153</name>
</gene>